<evidence type="ECO:0000313" key="5">
    <source>
        <dbReference type="EMBL" id="AIG56361.1"/>
    </source>
</evidence>
<reference evidence="5 7" key="1">
    <citation type="journal article" date="2014" name="Genome Biol. Evol.">
        <title>The secreted proteins of Achlya hypogyna and Thraustotheca clavata identify the ancestral oomycete secretome and reveal gene acquisitions by horizontal gene transfer.</title>
        <authorList>
            <person name="Misner I."/>
            <person name="Blouin N."/>
            <person name="Leonard G."/>
            <person name="Richards T.A."/>
            <person name="Lane C.E."/>
        </authorList>
    </citation>
    <scope>NUCLEOTIDE SEQUENCE</scope>
    <source>
        <strain evidence="5 7">ATCC 48635</strain>
    </source>
</reference>
<evidence type="ECO:0000313" key="7">
    <source>
        <dbReference type="Proteomes" id="UP000243579"/>
    </source>
</evidence>
<dbReference type="Pfam" id="PF14295">
    <property type="entry name" value="PAN_4"/>
    <property type="match status" value="2"/>
</dbReference>
<sequence length="327" mass="34967">MRTSIALATLLMSSVAAVEFRFTNKCSYTINLRGANNLFVCDLAPGQTRGNNCGKSIQRGDIGIFKHGNSDEANLLEYSYQARMWYDMSNIPPGPRNCKSYQDCKAFTGKTGYNVPVTVTPTKYNNGASCRTLVDTADNAPDAYLFPDDIKTHDCPADEVFDVIYCPNGSGQTSSQPTGAATCKTFASTDFYGSDIGNSPVSGSLDQQVGLCCRKCTDTANCAAYTVAYNTCYLKSSVGTLTSGKSGVTSGLRSGYNAAILNNHDFWGNDIGRYNVSGSQSDRAAMCAATCAANTKCAAWTVNGDWCYIKSQASNAQYSSTAFSGKK</sequence>
<evidence type="ECO:0000313" key="6">
    <source>
        <dbReference type="EMBL" id="OQR84312.1"/>
    </source>
</evidence>
<dbReference type="SUPFAM" id="SSF49870">
    <property type="entry name" value="Osmotin, thaumatin-like protein"/>
    <property type="match status" value="1"/>
</dbReference>
<evidence type="ECO:0000256" key="2">
    <source>
        <dbReference type="ARBA" id="ARBA00023157"/>
    </source>
</evidence>
<keyword evidence="3" id="KW-0732">Signal</keyword>
<dbReference type="InterPro" id="IPR000177">
    <property type="entry name" value="Apple"/>
</dbReference>
<keyword evidence="2" id="KW-1015">Disulfide bond</keyword>
<keyword evidence="7" id="KW-1185">Reference proteome</keyword>
<feature type="domain" description="Apple" evidence="4">
    <location>
        <begin position="183"/>
        <end position="255"/>
    </location>
</feature>
<name>A0A0A7CP71_ACHHY</name>
<feature type="chain" id="PRO_5002026912" evidence="3">
    <location>
        <begin position="18"/>
        <end position="327"/>
    </location>
</feature>
<evidence type="ECO:0000256" key="1">
    <source>
        <dbReference type="ARBA" id="ARBA00022737"/>
    </source>
</evidence>
<dbReference type="EMBL" id="KM038900">
    <property type="protein sequence ID" value="AIG56361.1"/>
    <property type="molecule type" value="Genomic_DNA"/>
</dbReference>
<dbReference type="OrthoDB" id="73819at2759"/>
<evidence type="ECO:0000259" key="4">
    <source>
        <dbReference type="SMART" id="SM00223"/>
    </source>
</evidence>
<accession>A0A0A7CP71</accession>
<dbReference type="Gene3D" id="3.50.4.10">
    <property type="entry name" value="Hepatocyte Growth Factor"/>
    <property type="match status" value="2"/>
</dbReference>
<dbReference type="EMBL" id="JNBR01001915">
    <property type="protein sequence ID" value="OQR84312.1"/>
    <property type="molecule type" value="Genomic_DNA"/>
</dbReference>
<dbReference type="InterPro" id="IPR003609">
    <property type="entry name" value="Pan_app"/>
</dbReference>
<dbReference type="PANTHER" id="PTHR31737">
    <property type="entry name" value="PROTEIN TOS1"/>
    <property type="match status" value="1"/>
</dbReference>
<keyword evidence="1" id="KW-0677">Repeat</keyword>
<protein>
    <submittedName>
        <fullName evidence="5">Secreted protein</fullName>
    </submittedName>
</protein>
<dbReference type="InterPro" id="IPR037176">
    <property type="entry name" value="Osmotin/thaumatin-like_sf"/>
</dbReference>
<dbReference type="GO" id="GO:0005576">
    <property type="term" value="C:extracellular region"/>
    <property type="evidence" value="ECO:0007669"/>
    <property type="project" value="InterPro"/>
</dbReference>
<dbReference type="SMART" id="SM00223">
    <property type="entry name" value="APPLE"/>
    <property type="match status" value="1"/>
</dbReference>
<feature type="signal peptide" evidence="3">
    <location>
        <begin position="1"/>
        <end position="17"/>
    </location>
</feature>
<dbReference type="GO" id="GO:0006508">
    <property type="term" value="P:proteolysis"/>
    <property type="evidence" value="ECO:0007669"/>
    <property type="project" value="InterPro"/>
</dbReference>
<evidence type="ECO:0000256" key="3">
    <source>
        <dbReference type="SAM" id="SignalP"/>
    </source>
</evidence>
<dbReference type="CDD" id="cd01100">
    <property type="entry name" value="APPLE_Factor_XI_like"/>
    <property type="match status" value="1"/>
</dbReference>
<dbReference type="Proteomes" id="UP000243579">
    <property type="component" value="Unassembled WGS sequence"/>
</dbReference>
<dbReference type="SUPFAM" id="SSF57414">
    <property type="entry name" value="Hairpin loop containing domain-like"/>
    <property type="match status" value="1"/>
</dbReference>
<gene>
    <name evidence="6" type="ORF">ACHHYP_13530</name>
</gene>
<dbReference type="PANTHER" id="PTHR31737:SF2">
    <property type="entry name" value="PROTEIN TOS1"/>
    <property type="match status" value="1"/>
</dbReference>
<proteinExistence type="predicted"/>
<dbReference type="AlphaFoldDB" id="A0A0A7CP71"/>
<organism evidence="5">
    <name type="scientific">Achlya hypogyna</name>
    <name type="common">Oomycete</name>
    <name type="synonym">Protoachlya hypogyna</name>
    <dbReference type="NCBI Taxonomy" id="1202772"/>
    <lineage>
        <taxon>Eukaryota</taxon>
        <taxon>Sar</taxon>
        <taxon>Stramenopiles</taxon>
        <taxon>Oomycota</taxon>
        <taxon>Saprolegniomycetes</taxon>
        <taxon>Saprolegniales</taxon>
        <taxon>Achlyaceae</taxon>
        <taxon>Achlya</taxon>
    </lineage>
</organism>